<protein>
    <submittedName>
        <fullName evidence="2">Uncharacterized protein</fullName>
    </submittedName>
</protein>
<feature type="compositionally biased region" description="Polar residues" evidence="1">
    <location>
        <begin position="7"/>
        <end position="22"/>
    </location>
</feature>
<dbReference type="OrthoDB" id="6262491at2759"/>
<dbReference type="Proteomes" id="UP000232323">
    <property type="component" value="Unassembled WGS sequence"/>
</dbReference>
<evidence type="ECO:0000256" key="1">
    <source>
        <dbReference type="SAM" id="MobiDB-lite"/>
    </source>
</evidence>
<name>A0A250XU12_9CHLO</name>
<keyword evidence="3" id="KW-1185">Reference proteome</keyword>
<dbReference type="AlphaFoldDB" id="A0A250XU12"/>
<dbReference type="EMBL" id="BEGY01000262">
    <property type="protein sequence ID" value="GAX86290.1"/>
    <property type="molecule type" value="Genomic_DNA"/>
</dbReference>
<proteinExistence type="predicted"/>
<reference evidence="2 3" key="1">
    <citation type="submission" date="2017-08" db="EMBL/GenBank/DDBJ databases">
        <title>Acidophilic green algal genome provides insights into adaptation to an acidic environment.</title>
        <authorList>
            <person name="Hirooka S."/>
            <person name="Hirose Y."/>
            <person name="Kanesaki Y."/>
            <person name="Higuchi S."/>
            <person name="Fujiwara T."/>
            <person name="Onuma R."/>
            <person name="Era A."/>
            <person name="Ohbayashi R."/>
            <person name="Uzuka A."/>
            <person name="Nozaki H."/>
            <person name="Yoshikawa H."/>
            <person name="Miyagishima S.Y."/>
        </authorList>
    </citation>
    <scope>NUCLEOTIDE SEQUENCE [LARGE SCALE GENOMIC DNA]</scope>
    <source>
        <strain evidence="2 3">NIES-2499</strain>
    </source>
</reference>
<comment type="caution">
    <text evidence="2">The sequence shown here is derived from an EMBL/GenBank/DDBJ whole genome shotgun (WGS) entry which is preliminary data.</text>
</comment>
<sequence length="174" mass="18692">GGVMKVTDQSTSKAEELSTPTPNLEGRLVAQVPRDIAAQGMAMVTSEEGGGRLDKLAKTSQSMRSVKHPNTTSHVQHKGMPRSHSPDQGNRSHSRRGSPSGRGSSRRSSHPLAGRRAEIKRKMSMVLSGADPGLHAALSEFSITKTRNTTVNDNKQQVIPIGHTRTTITAEKPL</sequence>
<feature type="non-terminal residue" evidence="2">
    <location>
        <position position="1"/>
    </location>
</feature>
<evidence type="ECO:0000313" key="2">
    <source>
        <dbReference type="EMBL" id="GAX86290.1"/>
    </source>
</evidence>
<gene>
    <name evidence="2" type="ORF">CEUSTIGMA_g13702.t1</name>
</gene>
<feature type="compositionally biased region" description="Polar residues" evidence="1">
    <location>
        <begin position="58"/>
        <end position="74"/>
    </location>
</feature>
<evidence type="ECO:0000313" key="3">
    <source>
        <dbReference type="Proteomes" id="UP000232323"/>
    </source>
</evidence>
<feature type="region of interest" description="Disordered" evidence="1">
    <location>
        <begin position="1"/>
        <end position="121"/>
    </location>
</feature>
<accession>A0A250XU12</accession>
<organism evidence="2 3">
    <name type="scientific">Chlamydomonas eustigma</name>
    <dbReference type="NCBI Taxonomy" id="1157962"/>
    <lineage>
        <taxon>Eukaryota</taxon>
        <taxon>Viridiplantae</taxon>
        <taxon>Chlorophyta</taxon>
        <taxon>core chlorophytes</taxon>
        <taxon>Chlorophyceae</taxon>
        <taxon>CS clade</taxon>
        <taxon>Chlamydomonadales</taxon>
        <taxon>Chlamydomonadaceae</taxon>
        <taxon>Chlamydomonas</taxon>
    </lineage>
</organism>